<dbReference type="EMBL" id="CP000362">
    <property type="protein sequence ID" value="ABG30643.1"/>
    <property type="molecule type" value="Genomic_DNA"/>
</dbReference>
<dbReference type="STRING" id="375451.RD1_0976"/>
<keyword evidence="2" id="KW-1185">Reference proteome</keyword>
<gene>
    <name evidence="1" type="ordered locus">RD1_0976</name>
</gene>
<dbReference type="Proteomes" id="UP000007029">
    <property type="component" value="Chromosome"/>
</dbReference>
<reference evidence="1 2" key="1">
    <citation type="journal article" date="2007" name="J. Bacteriol.">
        <title>The complete genome sequence of Roseobacter denitrificans reveals a mixotrophic rather than photosynthetic metabolism.</title>
        <authorList>
            <person name="Swingley W.D."/>
            <person name="Sadekar S."/>
            <person name="Mastrian S.D."/>
            <person name="Matthies H.J."/>
            <person name="Hao J."/>
            <person name="Ramos H."/>
            <person name="Acharya C.R."/>
            <person name="Conrad A.L."/>
            <person name="Taylor H.L."/>
            <person name="Dejesa L.C."/>
            <person name="Shah M.K."/>
            <person name="O'huallachain M.E."/>
            <person name="Lince M.T."/>
            <person name="Blankenship R.E."/>
            <person name="Beatty J.T."/>
            <person name="Touchman J.W."/>
        </authorList>
    </citation>
    <scope>NUCLEOTIDE SEQUENCE [LARGE SCALE GENOMIC DNA]</scope>
    <source>
        <strain evidence="2">ATCC 33942 / OCh 114</strain>
    </source>
</reference>
<dbReference type="KEGG" id="rde:RD1_0976"/>
<dbReference type="HOGENOM" id="CLU_1804737_0_0_5"/>
<dbReference type="AlphaFoldDB" id="Q16BK0"/>
<evidence type="ECO:0000313" key="1">
    <source>
        <dbReference type="EMBL" id="ABG30643.1"/>
    </source>
</evidence>
<evidence type="ECO:0000313" key="2">
    <source>
        <dbReference type="Proteomes" id="UP000007029"/>
    </source>
</evidence>
<proteinExistence type="predicted"/>
<organism evidence="1 2">
    <name type="scientific">Roseobacter denitrificans (strain ATCC 33942 / OCh 114)</name>
    <name type="common">Erythrobacter sp. (strain OCh 114)</name>
    <name type="synonym">Roseobacter denitrificans</name>
    <dbReference type="NCBI Taxonomy" id="375451"/>
    <lineage>
        <taxon>Bacteria</taxon>
        <taxon>Pseudomonadati</taxon>
        <taxon>Pseudomonadota</taxon>
        <taxon>Alphaproteobacteria</taxon>
        <taxon>Rhodobacterales</taxon>
        <taxon>Roseobacteraceae</taxon>
        <taxon>Roseobacter</taxon>
    </lineage>
</organism>
<accession>Q16BK0</accession>
<name>Q16BK0_ROSDO</name>
<protein>
    <submittedName>
        <fullName evidence="1">Uncharacterized protein</fullName>
    </submittedName>
</protein>
<sequence length="143" mass="14743">MDQAKSFIRAKTSPAVNGVLVVCRAARTVSDIMCKAAPSGALEGAERTVRAEDLIVVGAALGSPVRMGAACAAFLGPVGVVRVSAATTRPTTRGAVPALVTMWAGRGAARFFKSRKTLTACSLLCGCFDAPDIRQSVDACRIC</sequence>